<protein>
    <submittedName>
        <fullName evidence="1">HAD-superfamily hydrolase, subfamily IIB</fullName>
    </submittedName>
</protein>
<dbReference type="GO" id="GO:0000287">
    <property type="term" value="F:magnesium ion binding"/>
    <property type="evidence" value="ECO:0007669"/>
    <property type="project" value="TreeGrafter"/>
</dbReference>
<sequence length="260" mass="28320">MLLAFDLDNTVVTRGNEIPDPIVRAVAAARRAGHLVTVLTGRPKASTLPFLDTLGVAGPYAVNHGAIVFGEDDAVLSRSLIAAPVVDRLVHRYGVDEGLEYAFMFDDDIYVRDPEDPRWSWAHTLNRNVLAFHKDRVRDADKIVFSADAAGPRMLLEIRDEHPELMRYLWPDGFLEVTGPGAHKGAALAHICRVLGVAQRDTVAFGDGINDVTMLEWAGHAVAVGDAHPDVLAVADERIEEPEALGVATWLEAHVQGVLS</sequence>
<dbReference type="HOGENOM" id="CLU_044146_0_0_0"/>
<dbReference type="eggNOG" id="COG0561">
    <property type="taxonomic scope" value="Bacteria"/>
</dbReference>
<organism evidence="1 2">
    <name type="scientific">Truepera radiovictrix (strain DSM 17093 / CIP 108686 / LMG 22925 / RQ-24)</name>
    <dbReference type="NCBI Taxonomy" id="649638"/>
    <lineage>
        <taxon>Bacteria</taxon>
        <taxon>Thermotogati</taxon>
        <taxon>Deinococcota</taxon>
        <taxon>Deinococci</taxon>
        <taxon>Trueperales</taxon>
        <taxon>Trueperaceae</taxon>
        <taxon>Truepera</taxon>
    </lineage>
</organism>
<dbReference type="Gene3D" id="3.30.1240.10">
    <property type="match status" value="1"/>
</dbReference>
<proteinExistence type="predicted"/>
<dbReference type="RefSeq" id="WP_013176873.1">
    <property type="nucleotide sequence ID" value="NC_014221.1"/>
</dbReference>
<gene>
    <name evidence="1" type="ordered locus">Trad_0354</name>
</gene>
<dbReference type="Pfam" id="PF08282">
    <property type="entry name" value="Hydrolase_3"/>
    <property type="match status" value="1"/>
</dbReference>
<evidence type="ECO:0000313" key="1">
    <source>
        <dbReference type="EMBL" id="ADI13493.1"/>
    </source>
</evidence>
<evidence type="ECO:0000313" key="2">
    <source>
        <dbReference type="Proteomes" id="UP000000379"/>
    </source>
</evidence>
<dbReference type="STRING" id="649638.Trad_0354"/>
<dbReference type="Gene3D" id="3.40.50.1000">
    <property type="entry name" value="HAD superfamily/HAD-like"/>
    <property type="match status" value="1"/>
</dbReference>
<reference evidence="2" key="1">
    <citation type="submission" date="2010-05" db="EMBL/GenBank/DDBJ databases">
        <title>The complete genome of Truepera radiovictris DSM 17093.</title>
        <authorList>
            <consortium name="US DOE Joint Genome Institute (JGI-PGF)"/>
            <person name="Lucas S."/>
            <person name="Copeland A."/>
            <person name="Lapidus A."/>
            <person name="Glavina del Rio T."/>
            <person name="Dalin E."/>
            <person name="Tice H."/>
            <person name="Bruce D."/>
            <person name="Goodwin L."/>
            <person name="Pitluck S."/>
            <person name="Kyrpides N."/>
            <person name="Mavromatis K."/>
            <person name="Ovchinnikova G."/>
            <person name="Munk A.C."/>
            <person name="Detter J.C."/>
            <person name="Han C."/>
            <person name="Tapia R."/>
            <person name="Land M."/>
            <person name="Hauser L."/>
            <person name="Markowitz V."/>
            <person name="Cheng J.-F."/>
            <person name="Hugenholtz P."/>
            <person name="Woyke T."/>
            <person name="Wu D."/>
            <person name="Tindall B."/>
            <person name="Pomrenke H.G."/>
            <person name="Brambilla E."/>
            <person name="Klenk H.-P."/>
            <person name="Eisen J.A."/>
        </authorList>
    </citation>
    <scope>NUCLEOTIDE SEQUENCE [LARGE SCALE GENOMIC DNA]</scope>
    <source>
        <strain evidence="2">DSM 17093 / CIP 108686 / LMG 22925 / RQ-24</strain>
    </source>
</reference>
<dbReference type="OrthoDB" id="9806027at2"/>
<keyword evidence="2" id="KW-1185">Reference proteome</keyword>
<dbReference type="PANTHER" id="PTHR10000:SF8">
    <property type="entry name" value="HAD SUPERFAMILY HYDROLASE-LIKE, TYPE 3"/>
    <property type="match status" value="1"/>
</dbReference>
<dbReference type="EMBL" id="CP002049">
    <property type="protein sequence ID" value="ADI13493.1"/>
    <property type="molecule type" value="Genomic_DNA"/>
</dbReference>
<dbReference type="AlphaFoldDB" id="D7CRK3"/>
<dbReference type="SUPFAM" id="SSF56784">
    <property type="entry name" value="HAD-like"/>
    <property type="match status" value="1"/>
</dbReference>
<reference evidence="1 2" key="2">
    <citation type="journal article" date="2011" name="Stand. Genomic Sci.">
        <title>Complete genome sequence of Truepera radiovictrix type strain (RQ-24).</title>
        <authorList>
            <person name="Ivanova N."/>
            <person name="Rohde C."/>
            <person name="Munk C."/>
            <person name="Nolan M."/>
            <person name="Lucas S."/>
            <person name="Del Rio T.G."/>
            <person name="Tice H."/>
            <person name="Deshpande S."/>
            <person name="Cheng J.F."/>
            <person name="Tapia R."/>
            <person name="Han C."/>
            <person name="Goodwin L."/>
            <person name="Pitluck S."/>
            <person name="Liolios K."/>
            <person name="Mavromatis K."/>
            <person name="Mikhailova N."/>
            <person name="Pati A."/>
            <person name="Chen A."/>
            <person name="Palaniappan K."/>
            <person name="Land M."/>
            <person name="Hauser L."/>
            <person name="Chang Y.J."/>
            <person name="Jeffries C.D."/>
            <person name="Brambilla E."/>
            <person name="Rohde M."/>
            <person name="Goker M."/>
            <person name="Tindall B.J."/>
            <person name="Woyke T."/>
            <person name="Bristow J."/>
            <person name="Eisen J.A."/>
            <person name="Markowitz V."/>
            <person name="Hugenholtz P."/>
            <person name="Kyrpides N.C."/>
            <person name="Klenk H.P."/>
            <person name="Lapidus A."/>
        </authorList>
    </citation>
    <scope>NUCLEOTIDE SEQUENCE [LARGE SCALE GENOMIC DNA]</scope>
    <source>
        <strain evidence="2">DSM 17093 / CIP 108686 / LMG 22925 / RQ-24</strain>
    </source>
</reference>
<dbReference type="InterPro" id="IPR036412">
    <property type="entry name" value="HAD-like_sf"/>
</dbReference>
<dbReference type="Proteomes" id="UP000000379">
    <property type="component" value="Chromosome"/>
</dbReference>
<dbReference type="InterPro" id="IPR023214">
    <property type="entry name" value="HAD_sf"/>
</dbReference>
<dbReference type="GO" id="GO:0016791">
    <property type="term" value="F:phosphatase activity"/>
    <property type="evidence" value="ECO:0007669"/>
    <property type="project" value="TreeGrafter"/>
</dbReference>
<dbReference type="PANTHER" id="PTHR10000">
    <property type="entry name" value="PHOSPHOSERINE PHOSPHATASE"/>
    <property type="match status" value="1"/>
</dbReference>
<dbReference type="KEGG" id="tra:Trad_0354"/>
<accession>D7CRK3</accession>
<dbReference type="GO" id="GO:0005829">
    <property type="term" value="C:cytosol"/>
    <property type="evidence" value="ECO:0007669"/>
    <property type="project" value="TreeGrafter"/>
</dbReference>
<name>D7CRK3_TRURR</name>
<keyword evidence="1" id="KW-0378">Hydrolase</keyword>